<protein>
    <submittedName>
        <fullName evidence="3">Predicted type II restriction endonuclease</fullName>
    </submittedName>
</protein>
<dbReference type="EMBL" id="CP001463">
    <property type="protein sequence ID" value="ACS89283.1"/>
    <property type="molecule type" value="Genomic_DNA"/>
</dbReference>
<evidence type="ECO:0000259" key="2">
    <source>
        <dbReference type="Pfam" id="PF04471"/>
    </source>
</evidence>
<dbReference type="PANTHER" id="PTHR30015:SF7">
    <property type="entry name" value="TYPE IV METHYL-DIRECTED RESTRICTION ENZYME ECOKMRR"/>
    <property type="match status" value="1"/>
</dbReference>
<name>C6A0Y8_THESM</name>
<keyword evidence="4" id="KW-1185">Reference proteome</keyword>
<keyword evidence="3" id="KW-0378">Hydrolase</keyword>
<dbReference type="OrthoDB" id="95588at2157"/>
<organism evidence="3 4">
    <name type="scientific">Thermococcus sibiricus (strain DSM 12597 / MM 739)</name>
    <dbReference type="NCBI Taxonomy" id="604354"/>
    <lineage>
        <taxon>Archaea</taxon>
        <taxon>Methanobacteriati</taxon>
        <taxon>Methanobacteriota</taxon>
        <taxon>Thermococci</taxon>
        <taxon>Thermococcales</taxon>
        <taxon>Thermococcaceae</taxon>
        <taxon>Thermococcus</taxon>
    </lineage>
</organism>
<dbReference type="InterPro" id="IPR052906">
    <property type="entry name" value="Type_IV_Methyl-Rstrct_Enzyme"/>
</dbReference>
<keyword evidence="3" id="KW-0540">Nuclease</keyword>
<dbReference type="InterPro" id="IPR025711">
    <property type="entry name" value="PepSY"/>
</dbReference>
<dbReference type="RefSeq" id="WP_012766244.1">
    <property type="nucleotide sequence ID" value="NC_012883.1"/>
</dbReference>
<evidence type="ECO:0000313" key="4">
    <source>
        <dbReference type="Proteomes" id="UP000009079"/>
    </source>
</evidence>
<accession>C6A0Y8</accession>
<dbReference type="GO" id="GO:0003677">
    <property type="term" value="F:DNA binding"/>
    <property type="evidence" value="ECO:0007669"/>
    <property type="project" value="InterPro"/>
</dbReference>
<feature type="domain" description="PepSY" evidence="1">
    <location>
        <begin position="576"/>
        <end position="631"/>
    </location>
</feature>
<dbReference type="InterPro" id="IPR007560">
    <property type="entry name" value="Restrct_endonuc_IV_Mrr"/>
</dbReference>
<dbReference type="GO" id="GO:0015666">
    <property type="term" value="F:restriction endodeoxyribonuclease activity"/>
    <property type="evidence" value="ECO:0007669"/>
    <property type="project" value="TreeGrafter"/>
</dbReference>
<feature type="domain" description="Restriction endonuclease type IV Mrr" evidence="2">
    <location>
        <begin position="16"/>
        <end position="123"/>
    </location>
</feature>
<sequence>MKWSLEILQEASREILVEALINLLDKMGFNNVEKIENPKEWGVEILALRDDPIAGFEKYVVKIKHEALASSQDIESFGEAIMRSKADKGIFLAIHGFTKDAKLLVGKEYKGRMITWDGEKFIEELNAREVPVSKELLEKIERKREQEKLEERRKGALKVIKLDVPLLYPFSADKIFDQIVSLLEREYKIKKEDIFLKKLTLEVLAAYIFSWSSQMDENMKDKALVPSRDEIFPFVSKNGELEKRLSKALLESGSAIKASEVRVVESLTPSEAVLLVKSKLAEDLKVSQSSIILHSRKKVYIPQKAMLDLQVGANFAKGRVDLKSKEATLKIEPLPKEKLIEIAREECRNLLGEDLEDISLNIKDNIAIINGQVSRFLFGAAVHIYSGRVLKRKSKMRKEAILSEVSDRYPGGKVISFTEKEDKAIIDVLTPEGIVVLEFNLENGEYNIKVELLHPYNLAKTGKDLIESNFDIKHLKLGDFKVINHRNIELLLESEDGKVLLKADGKSGDIMDYFVEISPKKARKIILEKYSGWRIKKIEELKDNYKAELENDRLLLRISLSKDGKILEETDKHLKEEVAREIAEKFLDGKGISAEIKEIKLDANWQVRFAGEERVGEILIEKISGKVLKSEIFLTETVIEEMYQKHVLEKFNDKNLKTETIIVHKEKGYATIKLSGDEAFYYAKLDLRTGKLLEEDTVPNKGLIAKIKKLQLDAKYK</sequence>
<dbReference type="SUPFAM" id="SSF160574">
    <property type="entry name" value="BT0923-like"/>
    <property type="match status" value="1"/>
</dbReference>
<dbReference type="PANTHER" id="PTHR30015">
    <property type="entry name" value="MRR RESTRICTION SYSTEM PROTEIN"/>
    <property type="match status" value="1"/>
</dbReference>
<dbReference type="eggNOG" id="arCOG07140">
    <property type="taxonomic scope" value="Archaea"/>
</dbReference>
<dbReference type="Pfam" id="PF03413">
    <property type="entry name" value="PepSY"/>
    <property type="match status" value="1"/>
</dbReference>
<dbReference type="GO" id="GO:0009307">
    <property type="term" value="P:DNA restriction-modification system"/>
    <property type="evidence" value="ECO:0007669"/>
    <property type="project" value="InterPro"/>
</dbReference>
<evidence type="ECO:0000259" key="1">
    <source>
        <dbReference type="Pfam" id="PF03413"/>
    </source>
</evidence>
<keyword evidence="3" id="KW-0255">Endonuclease</keyword>
<dbReference type="AlphaFoldDB" id="C6A0Y8"/>
<dbReference type="KEGG" id="tsi:TSIB_0216"/>
<gene>
    <name evidence="3" type="ordered locus">TSIB_0216</name>
</gene>
<proteinExistence type="predicted"/>
<reference evidence="3 4" key="1">
    <citation type="journal article" date="2009" name="Appl. Environ. Microbiol.">
        <title>Metabolic versatility and indigenous origin of the archaeon Thermococcus sibiricus, isolated from a siberian oil reservoir, as revealed by genome analysis.</title>
        <authorList>
            <person name="Mardanov A.V."/>
            <person name="Ravin N.V."/>
            <person name="Svetlitchnyi V.A."/>
            <person name="Beletsky A.V."/>
            <person name="Miroshnichenko M.L."/>
            <person name="Bonch-Osmolovskaya E.A."/>
            <person name="Skryabin K.G."/>
        </authorList>
    </citation>
    <scope>NUCLEOTIDE SEQUENCE [LARGE SCALE GENOMIC DNA]</scope>
    <source>
        <strain evidence="4">DSM 12597 / MM 739</strain>
    </source>
</reference>
<dbReference type="Proteomes" id="UP000009079">
    <property type="component" value="Chromosome"/>
</dbReference>
<dbReference type="Pfam" id="PF04471">
    <property type="entry name" value="Mrr_cat"/>
    <property type="match status" value="1"/>
</dbReference>
<evidence type="ECO:0000313" key="3">
    <source>
        <dbReference type="EMBL" id="ACS89283.1"/>
    </source>
</evidence>
<dbReference type="HOGENOM" id="CLU_387653_0_0_2"/>
<dbReference type="GeneID" id="8095188"/>